<feature type="compositionally biased region" description="Basic and acidic residues" evidence="3">
    <location>
        <begin position="276"/>
        <end position="294"/>
    </location>
</feature>
<sequence length="409" mass="48330">MVETTTMMERPYYSWWFDSHNSPRRSPWLQSTLTELEKRTKAVLRLIEEDADSFAQRAEMYYKKRPELITMVEEFYRAHRSLAEKYDKLKSDPSSRLSTPLLSPMSSFKYRQEKLVSFEDDIYSEAHDSDVSEESEIDDPEREDEPQVDEQMDEVSSRDFAAETMRLKVEIERLREENRVQEQQLMQKDEEKREASRQLRLAANVSSGVFEAETMKLKEEIEKLKEENKVQRQQLMQKDEEKREASRQLSLAVEVSNGVFEAEMMKLKEEIERLKEENKVQKQLQKDEENRGASRELSLAVEVSSRVVEAEMMKLKEEIEGLKEENRVQQQQLMQKDEEKREAIRQLSLAVGVLKEENMNLKKRISITKESSKKWNPANEFNKFKGIFFGKLFNGFPKSQTGVELARYE</sequence>
<dbReference type="PANTHER" id="PTHR32258:SF28">
    <property type="entry name" value="PROTEIN NETWORKED 3A-RELATED"/>
    <property type="match status" value="1"/>
</dbReference>
<evidence type="ECO:0000256" key="1">
    <source>
        <dbReference type="ARBA" id="ARBA00023054"/>
    </source>
</evidence>
<protein>
    <submittedName>
        <fullName evidence="5">Protein Networked (NET), actin-binding (NAB) domain</fullName>
    </submittedName>
</protein>
<dbReference type="InterPro" id="IPR051861">
    <property type="entry name" value="NET_actin-binding_domain"/>
</dbReference>
<dbReference type="Pfam" id="PF07765">
    <property type="entry name" value="KIP1"/>
    <property type="match status" value="1"/>
</dbReference>
<evidence type="ECO:0000259" key="4">
    <source>
        <dbReference type="PROSITE" id="PS51774"/>
    </source>
</evidence>
<dbReference type="GO" id="GO:0003779">
    <property type="term" value="F:actin binding"/>
    <property type="evidence" value="ECO:0007669"/>
    <property type="project" value="InterPro"/>
</dbReference>
<gene>
    <name evidence="5" type="ORF">RJ641_030446</name>
</gene>
<name>A0AAN8VVV0_9MAGN</name>
<dbReference type="Proteomes" id="UP001370490">
    <property type="component" value="Unassembled WGS sequence"/>
</dbReference>
<dbReference type="PANTHER" id="PTHR32258">
    <property type="entry name" value="PROTEIN NETWORKED 4A"/>
    <property type="match status" value="1"/>
</dbReference>
<evidence type="ECO:0000256" key="3">
    <source>
        <dbReference type="SAM" id="MobiDB-lite"/>
    </source>
</evidence>
<feature type="region of interest" description="Disordered" evidence="3">
    <location>
        <begin position="126"/>
        <end position="159"/>
    </location>
</feature>
<keyword evidence="1" id="KW-0175">Coiled coil</keyword>
<dbReference type="PROSITE" id="PS51774">
    <property type="entry name" value="NAB"/>
    <property type="match status" value="1"/>
</dbReference>
<dbReference type="InterPro" id="IPR011684">
    <property type="entry name" value="NAB"/>
</dbReference>
<feature type="region of interest" description="Disordered" evidence="3">
    <location>
        <begin position="227"/>
        <end position="248"/>
    </location>
</feature>
<dbReference type="EMBL" id="JBAMMX010000005">
    <property type="protein sequence ID" value="KAK6940915.1"/>
    <property type="molecule type" value="Genomic_DNA"/>
</dbReference>
<feature type="compositionally biased region" description="Acidic residues" evidence="3">
    <location>
        <begin position="131"/>
        <end position="153"/>
    </location>
</feature>
<accession>A0AAN8VVV0</accession>
<comment type="caution">
    <text evidence="5">The sequence shown here is derived from an EMBL/GenBank/DDBJ whole genome shotgun (WGS) entry which is preliminary data.</text>
</comment>
<evidence type="ECO:0000313" key="6">
    <source>
        <dbReference type="Proteomes" id="UP001370490"/>
    </source>
</evidence>
<evidence type="ECO:0000256" key="2">
    <source>
        <dbReference type="ARBA" id="ARBA00038006"/>
    </source>
</evidence>
<evidence type="ECO:0000313" key="5">
    <source>
        <dbReference type="EMBL" id="KAK6940915.1"/>
    </source>
</evidence>
<dbReference type="AlphaFoldDB" id="A0AAN8VVV0"/>
<dbReference type="GO" id="GO:0005774">
    <property type="term" value="C:vacuolar membrane"/>
    <property type="evidence" value="ECO:0007669"/>
    <property type="project" value="TreeGrafter"/>
</dbReference>
<feature type="compositionally biased region" description="Basic and acidic residues" evidence="3">
    <location>
        <begin position="237"/>
        <end position="246"/>
    </location>
</feature>
<feature type="region of interest" description="Disordered" evidence="3">
    <location>
        <begin position="276"/>
        <end position="295"/>
    </location>
</feature>
<reference evidence="5 6" key="1">
    <citation type="submission" date="2023-12" db="EMBL/GenBank/DDBJ databases">
        <title>A high-quality genome assembly for Dillenia turbinata (Dilleniales).</title>
        <authorList>
            <person name="Chanderbali A."/>
        </authorList>
    </citation>
    <scope>NUCLEOTIDE SEQUENCE [LARGE SCALE GENOMIC DNA]</scope>
    <source>
        <strain evidence="5">LSX21</strain>
        <tissue evidence="5">Leaf</tissue>
    </source>
</reference>
<keyword evidence="6" id="KW-1185">Reference proteome</keyword>
<organism evidence="5 6">
    <name type="scientific">Dillenia turbinata</name>
    <dbReference type="NCBI Taxonomy" id="194707"/>
    <lineage>
        <taxon>Eukaryota</taxon>
        <taxon>Viridiplantae</taxon>
        <taxon>Streptophyta</taxon>
        <taxon>Embryophyta</taxon>
        <taxon>Tracheophyta</taxon>
        <taxon>Spermatophyta</taxon>
        <taxon>Magnoliopsida</taxon>
        <taxon>eudicotyledons</taxon>
        <taxon>Gunneridae</taxon>
        <taxon>Pentapetalae</taxon>
        <taxon>Dilleniales</taxon>
        <taxon>Dilleniaceae</taxon>
        <taxon>Dillenia</taxon>
    </lineage>
</organism>
<proteinExistence type="inferred from homology"/>
<comment type="similarity">
    <text evidence="2">Belongs to the NET family.</text>
</comment>
<feature type="domain" description="NAB" evidence="4">
    <location>
        <begin position="13"/>
        <end position="93"/>
    </location>
</feature>